<evidence type="ECO:0000256" key="7">
    <source>
        <dbReference type="ARBA" id="ARBA00022989"/>
    </source>
</evidence>
<dbReference type="InterPro" id="IPR027430">
    <property type="entry name" value="Retinal_BS"/>
</dbReference>
<dbReference type="Proteomes" id="UP000295192">
    <property type="component" value="Unassembled WGS sequence"/>
</dbReference>
<evidence type="ECO:0000256" key="14">
    <source>
        <dbReference type="ARBA" id="ARBA00023224"/>
    </source>
</evidence>
<evidence type="ECO:0000256" key="11">
    <source>
        <dbReference type="ARBA" id="ARBA00023157"/>
    </source>
</evidence>
<evidence type="ECO:0000256" key="13">
    <source>
        <dbReference type="ARBA" id="ARBA00023180"/>
    </source>
</evidence>
<keyword evidence="12 16" id="KW-0675">Receptor</keyword>
<dbReference type="STRING" id="7232.A0A484BVZ9"/>
<comment type="similarity">
    <text evidence="16">Belongs to the G-protein coupled receptor 1 family. Opsin subfamily.</text>
</comment>
<evidence type="ECO:0000256" key="17">
    <source>
        <dbReference type="SAM" id="MobiDB-lite"/>
    </source>
</evidence>
<dbReference type="GO" id="GO:0008020">
    <property type="term" value="F:G protein-coupled photoreceptor activity"/>
    <property type="evidence" value="ECO:0007669"/>
    <property type="project" value="UniProtKB-ARBA"/>
</dbReference>
<evidence type="ECO:0000256" key="5">
    <source>
        <dbReference type="ARBA" id="ARBA00022692"/>
    </source>
</evidence>
<dbReference type="EMBL" id="LSRL02000002">
    <property type="protein sequence ID" value="TDG52996.1"/>
    <property type="molecule type" value="Genomic_DNA"/>
</dbReference>
<sequence length="577" mass="62044">METIMSTLPTLTADDGSLWITSALTELLASGANSSSGSGSVVADGTQNATFVAAATTTTTTVAAAAAAAAAAAVNASTATTANATKGHHKHPHGVNDSETDLSSYPGYIHYRDKYDLTYIAKVNPFWLQFEPPDTSTFYIMAGLYCLISVVGCFGNAFVIFMFGSRKSLRTPANILVMNLAICDFLMLVKCPIAIYNNIQEGPALGDAACRIYGFVGGLSGTCAIGTLTAIALDRYNVVVHPLQPLRRYSRLRSYLIIFAIWCYSFLFAVMPALDVGLSVYVPEGFLTTCSFDYLNKETPARIFMALFFVAAYCIPLASIVYSYFYILKVVFTANRIQSSKDKAKTEQKLTFIVAAIIGLWFIAWSPYAIVAMMGVFGQEQHITPLGSMIPALFCKTAACVDPYLYAATHPRFRVEVRMLMYGRGVLRRVSTTRSSYMTRSRSSFTHRLRPSSGDCENRAEPYTLNNNLMMVPEETEENEEIIVVAEINNSISGVMEQNKDSNNNNNDDASAGVSVSVGNADADADVLLFGVASSASASSALTGSSSSSSSSSSSQSVLSAGSLYLRATNEDAATSS</sequence>
<keyword evidence="14 16" id="KW-0807">Transducer</keyword>
<evidence type="ECO:0000313" key="20">
    <source>
        <dbReference type="Proteomes" id="UP000295192"/>
    </source>
</evidence>
<reference evidence="19 20" key="1">
    <citation type="journal article" date="2019" name="J. Hered.">
        <title>An Improved Genome Assembly for Drosophila navojoa, the Basal Species in the mojavensis Cluster.</title>
        <authorList>
            <person name="Vanderlinde T."/>
            <person name="Dupim E.G."/>
            <person name="Nazario-Yepiz N.O."/>
            <person name="Carvalho A.B."/>
        </authorList>
    </citation>
    <scope>NUCLEOTIDE SEQUENCE [LARGE SCALE GENOMIC DNA]</scope>
    <source>
        <strain evidence="19">Navoj_Jal97</strain>
        <tissue evidence="19">Whole organism</tissue>
    </source>
</reference>
<keyword evidence="13" id="KW-0325">Glycoprotein</keyword>
<gene>
    <name evidence="19" type="ORF">AWZ03_000539</name>
</gene>
<comment type="caution">
    <text evidence="16">Lacks conserved residue(s) required for the propagation of feature annotation.</text>
</comment>
<feature type="domain" description="G-protein coupled receptors family 1 profile" evidence="18">
    <location>
        <begin position="155"/>
        <end position="406"/>
    </location>
</feature>
<dbReference type="GO" id="GO:0007602">
    <property type="term" value="P:phototransduction"/>
    <property type="evidence" value="ECO:0007669"/>
    <property type="project" value="UniProtKB-KW"/>
</dbReference>
<dbReference type="InterPro" id="IPR000276">
    <property type="entry name" value="GPCR_Rhodpsn"/>
</dbReference>
<feature type="region of interest" description="Disordered" evidence="17">
    <location>
        <begin position="441"/>
        <end position="460"/>
    </location>
</feature>
<dbReference type="SMART" id="SM01381">
    <property type="entry name" value="7TM_GPCR_Srsx"/>
    <property type="match status" value="1"/>
</dbReference>
<evidence type="ECO:0000256" key="1">
    <source>
        <dbReference type="ARBA" id="ARBA00002881"/>
    </source>
</evidence>
<keyword evidence="15" id="KW-0844">Vision</keyword>
<feature type="transmembrane region" description="Helical" evidence="16">
    <location>
        <begin position="349"/>
        <end position="377"/>
    </location>
</feature>
<evidence type="ECO:0000256" key="8">
    <source>
        <dbReference type="ARBA" id="ARBA00022991"/>
    </source>
</evidence>
<evidence type="ECO:0000256" key="15">
    <source>
        <dbReference type="ARBA" id="ARBA00023305"/>
    </source>
</evidence>
<feature type="region of interest" description="Disordered" evidence="17">
    <location>
        <begin position="539"/>
        <end position="558"/>
    </location>
</feature>
<feature type="transmembrane region" description="Helical" evidence="16">
    <location>
        <begin position="138"/>
        <end position="163"/>
    </location>
</feature>
<dbReference type="PROSITE" id="PS50262">
    <property type="entry name" value="G_PROTEIN_RECEP_F1_2"/>
    <property type="match status" value="1"/>
</dbReference>
<dbReference type="PROSITE" id="PS00237">
    <property type="entry name" value="G_PROTEIN_RECEP_F1_1"/>
    <property type="match status" value="1"/>
</dbReference>
<accession>A0A484BVZ9</accession>
<feature type="transmembrane region" description="Helical" evidence="16">
    <location>
        <begin position="175"/>
        <end position="196"/>
    </location>
</feature>
<comment type="subcellular location">
    <subcellularLocation>
        <location evidence="2 16">Membrane</location>
        <topology evidence="2 16">Multi-pass membrane protein</topology>
    </subcellularLocation>
</comment>
<dbReference type="Gene3D" id="1.20.1070.10">
    <property type="entry name" value="Rhodopsin 7-helix transmembrane proteins"/>
    <property type="match status" value="1"/>
</dbReference>
<dbReference type="PANTHER" id="PTHR24240">
    <property type="entry name" value="OPSIN"/>
    <property type="match status" value="1"/>
</dbReference>
<dbReference type="FunFam" id="1.20.1070.10:FF:000359">
    <property type="entry name" value="opsin, ultraviolet-sensitive"/>
    <property type="match status" value="1"/>
</dbReference>
<keyword evidence="3 16" id="KW-0600">Photoreceptor protein</keyword>
<dbReference type="PRINTS" id="PR00238">
    <property type="entry name" value="OPSIN"/>
</dbReference>
<evidence type="ECO:0000256" key="10">
    <source>
        <dbReference type="ARBA" id="ARBA00023136"/>
    </source>
</evidence>
<evidence type="ECO:0000259" key="18">
    <source>
        <dbReference type="PROSITE" id="PS50262"/>
    </source>
</evidence>
<comment type="caution">
    <text evidence="19">The sequence shown here is derived from an EMBL/GenBank/DDBJ whole genome shotgun (WGS) entry which is preliminary data.</text>
</comment>
<keyword evidence="11" id="KW-1015">Disulfide bond</keyword>
<dbReference type="InterPro" id="IPR050125">
    <property type="entry name" value="GPCR_opsins"/>
</dbReference>
<dbReference type="OrthoDB" id="6147534at2759"/>
<keyword evidence="4 16" id="KW-0716">Sensory transduction</keyword>
<evidence type="ECO:0000256" key="6">
    <source>
        <dbReference type="ARBA" id="ARBA00022925"/>
    </source>
</evidence>
<evidence type="ECO:0000313" key="19">
    <source>
        <dbReference type="EMBL" id="TDG52996.1"/>
    </source>
</evidence>
<dbReference type="GO" id="GO:0007601">
    <property type="term" value="P:visual perception"/>
    <property type="evidence" value="ECO:0007669"/>
    <property type="project" value="UniProtKB-KW"/>
</dbReference>
<dbReference type="Pfam" id="PF00001">
    <property type="entry name" value="7tm_1"/>
    <property type="match status" value="1"/>
</dbReference>
<comment type="function">
    <text evidence="1">Visual pigments are the light-absorbing molecules that mediate vision. They consist of an apoprotein, opsin, covalently linked to cis-retinal.</text>
</comment>
<keyword evidence="7 16" id="KW-1133">Transmembrane helix</keyword>
<dbReference type="GO" id="GO:0016020">
    <property type="term" value="C:membrane"/>
    <property type="evidence" value="ECO:0007669"/>
    <property type="project" value="UniProtKB-SubCell"/>
</dbReference>
<feature type="transmembrane region" description="Helical" evidence="16">
    <location>
        <begin position="303"/>
        <end position="328"/>
    </location>
</feature>
<protein>
    <recommendedName>
        <fullName evidence="18">G-protein coupled receptors family 1 profile domain-containing protein</fullName>
    </recommendedName>
</protein>
<dbReference type="SUPFAM" id="SSF81321">
    <property type="entry name" value="Family A G protein-coupled receptor-like"/>
    <property type="match status" value="1"/>
</dbReference>
<evidence type="ECO:0000256" key="2">
    <source>
        <dbReference type="ARBA" id="ARBA00004141"/>
    </source>
</evidence>
<feature type="transmembrane region" description="Helical" evidence="16">
    <location>
        <begin position="212"/>
        <end position="233"/>
    </location>
</feature>
<proteinExistence type="inferred from homology"/>
<evidence type="ECO:0000256" key="12">
    <source>
        <dbReference type="ARBA" id="ARBA00023170"/>
    </source>
</evidence>
<evidence type="ECO:0000256" key="4">
    <source>
        <dbReference type="ARBA" id="ARBA00022606"/>
    </source>
</evidence>
<keyword evidence="9 16" id="KW-0297">G-protein coupled receptor</keyword>
<evidence type="ECO:0000256" key="16">
    <source>
        <dbReference type="RuleBase" id="RU004951"/>
    </source>
</evidence>
<keyword evidence="8 16" id="KW-0157">Chromophore</keyword>
<dbReference type="InterPro" id="IPR017452">
    <property type="entry name" value="GPCR_Rhodpsn_7TM"/>
</dbReference>
<keyword evidence="5 16" id="KW-0812">Transmembrane</keyword>
<dbReference type="AlphaFoldDB" id="A0A484BVZ9"/>
<dbReference type="InterPro" id="IPR001760">
    <property type="entry name" value="Opsin"/>
</dbReference>
<dbReference type="PROSITE" id="PS00238">
    <property type="entry name" value="OPSIN"/>
    <property type="match status" value="1"/>
</dbReference>
<organism evidence="19 20">
    <name type="scientific">Drosophila navojoa</name>
    <name type="common">Fruit fly</name>
    <dbReference type="NCBI Taxonomy" id="7232"/>
    <lineage>
        <taxon>Eukaryota</taxon>
        <taxon>Metazoa</taxon>
        <taxon>Ecdysozoa</taxon>
        <taxon>Arthropoda</taxon>
        <taxon>Hexapoda</taxon>
        <taxon>Insecta</taxon>
        <taxon>Pterygota</taxon>
        <taxon>Neoptera</taxon>
        <taxon>Endopterygota</taxon>
        <taxon>Diptera</taxon>
        <taxon>Brachycera</taxon>
        <taxon>Muscomorpha</taxon>
        <taxon>Ephydroidea</taxon>
        <taxon>Drosophilidae</taxon>
        <taxon>Drosophila</taxon>
    </lineage>
</organism>
<keyword evidence="10 16" id="KW-0472">Membrane</keyword>
<dbReference type="PRINTS" id="PR00237">
    <property type="entry name" value="GPCRRHODOPSN"/>
</dbReference>
<evidence type="ECO:0000256" key="9">
    <source>
        <dbReference type="ARBA" id="ARBA00023040"/>
    </source>
</evidence>
<keyword evidence="20" id="KW-1185">Reference proteome</keyword>
<name>A0A484BVZ9_DRONA</name>
<keyword evidence="6 16" id="KW-0681">Retinal protein</keyword>
<evidence type="ECO:0000256" key="3">
    <source>
        <dbReference type="ARBA" id="ARBA00022543"/>
    </source>
</evidence>
<dbReference type="OMA" id="IHYRDKY"/>
<feature type="transmembrane region" description="Helical" evidence="16">
    <location>
        <begin position="254"/>
        <end position="274"/>
    </location>
</feature>